<dbReference type="eggNOG" id="COG0494">
    <property type="taxonomic scope" value="Bacteria"/>
</dbReference>
<dbReference type="KEGG" id="bha:BH1281"/>
<gene>
    <name evidence="8" type="ordered locus">BH1281</name>
</gene>
<dbReference type="Pfam" id="PF00293">
    <property type="entry name" value="NUDIX"/>
    <property type="match status" value="1"/>
</dbReference>
<dbReference type="InterPro" id="IPR045121">
    <property type="entry name" value="CoAse"/>
</dbReference>
<sequence length="207" mass="23287">MHSLQQLKSQLLSYHAGILGEEYVKKSAVFIPLVEKDDGVHVLFEVRAHTLKQQPGEICFPGGRIDPEDASPEEAAIRETSEELGIPSSVIAPITSLDVLVTPFRGIIYPVIGSIPHKNDYPLNQAEVDHVFTVPIDHFISHPPEQYRINVHFEPGAGFPIERIANQSAYQKSTRQITESFYYYQSYVIWGLTAKILRHVITILKPS</sequence>
<keyword evidence="5" id="KW-0460">Magnesium</keyword>
<evidence type="ECO:0000313" key="8">
    <source>
        <dbReference type="EMBL" id="BAB05000.1"/>
    </source>
</evidence>
<protein>
    <submittedName>
        <fullName evidence="8">BH1281 protein</fullName>
    </submittedName>
</protein>
<dbReference type="GO" id="GO:0046872">
    <property type="term" value="F:metal ion binding"/>
    <property type="evidence" value="ECO:0007669"/>
    <property type="project" value="UniProtKB-KW"/>
</dbReference>
<evidence type="ECO:0000256" key="4">
    <source>
        <dbReference type="ARBA" id="ARBA00022801"/>
    </source>
</evidence>
<evidence type="ECO:0000313" key="9">
    <source>
        <dbReference type="Proteomes" id="UP000001258"/>
    </source>
</evidence>
<dbReference type="PANTHER" id="PTHR12992">
    <property type="entry name" value="NUDIX HYDROLASE"/>
    <property type="match status" value="1"/>
</dbReference>
<dbReference type="Gene3D" id="3.90.79.10">
    <property type="entry name" value="Nucleoside Triphosphate Pyrophosphohydrolase"/>
    <property type="match status" value="1"/>
</dbReference>
<comment type="cofactor">
    <cofactor evidence="2">
        <name>Mg(2+)</name>
        <dbReference type="ChEBI" id="CHEBI:18420"/>
    </cofactor>
</comment>
<keyword evidence="3" id="KW-0479">Metal-binding</keyword>
<evidence type="ECO:0000259" key="7">
    <source>
        <dbReference type="PROSITE" id="PS51462"/>
    </source>
</evidence>
<evidence type="ECO:0000256" key="2">
    <source>
        <dbReference type="ARBA" id="ARBA00001946"/>
    </source>
</evidence>
<name>Q9KDD2_HALH5</name>
<dbReference type="PIR" id="A83810">
    <property type="entry name" value="A83810"/>
</dbReference>
<dbReference type="STRING" id="272558.gene:10727175"/>
<evidence type="ECO:0000256" key="5">
    <source>
        <dbReference type="ARBA" id="ARBA00022842"/>
    </source>
</evidence>
<accession>Q9KDD2</accession>
<proteinExistence type="predicted"/>
<organism evidence="8 9">
    <name type="scientific">Halalkalibacterium halodurans (strain ATCC BAA-125 / DSM 18197 / FERM 7344 / JCM 9153 / C-125)</name>
    <name type="common">Bacillus halodurans</name>
    <dbReference type="NCBI Taxonomy" id="272558"/>
    <lineage>
        <taxon>Bacteria</taxon>
        <taxon>Bacillati</taxon>
        <taxon>Bacillota</taxon>
        <taxon>Bacilli</taxon>
        <taxon>Bacillales</taxon>
        <taxon>Bacillaceae</taxon>
        <taxon>Halalkalibacterium (ex Joshi et al. 2022)</taxon>
    </lineage>
</organism>
<dbReference type="HOGENOM" id="CLU_040940_5_2_9"/>
<keyword evidence="6" id="KW-0464">Manganese</keyword>
<dbReference type="CDD" id="cd03426">
    <property type="entry name" value="NUDIX_CoAse_Nudt7"/>
    <property type="match status" value="1"/>
</dbReference>
<dbReference type="RefSeq" id="WP_010897449.1">
    <property type="nucleotide sequence ID" value="NC_002570.2"/>
</dbReference>
<dbReference type="PROSITE" id="PS51462">
    <property type="entry name" value="NUDIX"/>
    <property type="match status" value="1"/>
</dbReference>
<keyword evidence="9" id="KW-1185">Reference proteome</keyword>
<dbReference type="Proteomes" id="UP000001258">
    <property type="component" value="Chromosome"/>
</dbReference>
<reference evidence="8 9" key="1">
    <citation type="journal article" date="2000" name="Nucleic Acids Res.">
        <title>Complete genome sequence of the alkaliphilic bacterium Bacillus halodurans and genomic sequence comparison with Bacillus subtilis.</title>
        <authorList>
            <person name="Takami H."/>
            <person name="Nakasone K."/>
            <person name="Takaki Y."/>
            <person name="Maeno G."/>
            <person name="Sasaki R."/>
            <person name="Masui N."/>
            <person name="Fuji F."/>
            <person name="Hirama C."/>
            <person name="Nakamura Y."/>
            <person name="Ogasawara N."/>
            <person name="Kuhara S."/>
            <person name="Horikoshi K."/>
        </authorList>
    </citation>
    <scope>NUCLEOTIDE SEQUENCE [LARGE SCALE GENOMIC DNA]</scope>
    <source>
        <strain evidence="9">ATCC BAA-125 / DSM 18197 / FERM 7344 / JCM 9153 / C-125</strain>
    </source>
</reference>
<dbReference type="InterPro" id="IPR015797">
    <property type="entry name" value="NUDIX_hydrolase-like_dom_sf"/>
</dbReference>
<keyword evidence="4" id="KW-0378">Hydrolase</keyword>
<dbReference type="InterPro" id="IPR000086">
    <property type="entry name" value="NUDIX_hydrolase_dom"/>
</dbReference>
<evidence type="ECO:0000256" key="3">
    <source>
        <dbReference type="ARBA" id="ARBA00022723"/>
    </source>
</evidence>
<evidence type="ECO:0000256" key="1">
    <source>
        <dbReference type="ARBA" id="ARBA00001936"/>
    </source>
</evidence>
<feature type="domain" description="Nudix hydrolase" evidence="7">
    <location>
        <begin position="24"/>
        <end position="183"/>
    </location>
</feature>
<dbReference type="EMBL" id="BA000004">
    <property type="protein sequence ID" value="BAB05000.1"/>
    <property type="molecule type" value="Genomic_DNA"/>
</dbReference>
<dbReference type="SUPFAM" id="SSF55811">
    <property type="entry name" value="Nudix"/>
    <property type="match status" value="1"/>
</dbReference>
<comment type="cofactor">
    <cofactor evidence="1">
        <name>Mn(2+)</name>
        <dbReference type="ChEBI" id="CHEBI:29035"/>
    </cofactor>
</comment>
<dbReference type="GO" id="GO:0010945">
    <property type="term" value="F:coenzyme A diphosphatase activity"/>
    <property type="evidence" value="ECO:0007669"/>
    <property type="project" value="InterPro"/>
</dbReference>
<dbReference type="PANTHER" id="PTHR12992:SF11">
    <property type="entry name" value="MITOCHONDRIAL COENZYME A DIPHOSPHATASE NUDT8"/>
    <property type="match status" value="1"/>
</dbReference>
<evidence type="ECO:0000256" key="6">
    <source>
        <dbReference type="ARBA" id="ARBA00023211"/>
    </source>
</evidence>
<dbReference type="AlphaFoldDB" id="Q9KDD2"/>